<dbReference type="Proteomes" id="UP000282195">
    <property type="component" value="Plasmid pRCCGE525b"/>
</dbReference>
<dbReference type="EMBL" id="CP032696">
    <property type="protein sequence ID" value="AYG64132.1"/>
    <property type="molecule type" value="Genomic_DNA"/>
</dbReference>
<dbReference type="InterPro" id="IPR002145">
    <property type="entry name" value="CopG"/>
</dbReference>
<proteinExistence type="predicted"/>
<sequence length="123" mass="13168">MSRSTDAQKAERLNTAHGLLARGLSVTEGALSLSREFAMSRRQAYRYLEEAQLIGRPVPVVEPAAAVTFKLPPNLVDAVRARAAAEGTTISEMVSRALRAFLGEAGGHDQKLEHPAADARDAS</sequence>
<evidence type="ECO:0000259" key="1">
    <source>
        <dbReference type="Pfam" id="PF01402"/>
    </source>
</evidence>
<protein>
    <submittedName>
        <fullName evidence="2">Ribbon-helix-helix protein, CopG family</fullName>
    </submittedName>
</protein>
<dbReference type="KEGG" id="rjg:CCGE525_35745"/>
<keyword evidence="2" id="KW-0614">Plasmid</keyword>
<dbReference type="SUPFAM" id="SSF47598">
    <property type="entry name" value="Ribbon-helix-helix"/>
    <property type="match status" value="1"/>
</dbReference>
<dbReference type="Pfam" id="PF01402">
    <property type="entry name" value="RHH_1"/>
    <property type="match status" value="1"/>
</dbReference>
<keyword evidence="3" id="KW-1185">Reference proteome</keyword>
<name>A0A387G8H0_9HYPH</name>
<dbReference type="OrthoDB" id="7062679at2"/>
<geneLocation type="plasmid" evidence="3">
    <name>prccge525b</name>
</geneLocation>
<dbReference type="AlphaFoldDB" id="A0A387G8H0"/>
<dbReference type="InterPro" id="IPR010985">
    <property type="entry name" value="Ribbon_hlx_hlx"/>
</dbReference>
<accession>A0A387G8H0</accession>
<dbReference type="GO" id="GO:0006355">
    <property type="term" value="P:regulation of DNA-templated transcription"/>
    <property type="evidence" value="ECO:0007669"/>
    <property type="project" value="InterPro"/>
</dbReference>
<feature type="domain" description="Ribbon-helix-helix protein CopG" evidence="1">
    <location>
        <begin position="67"/>
        <end position="103"/>
    </location>
</feature>
<evidence type="ECO:0000313" key="2">
    <source>
        <dbReference type="EMBL" id="AYG64132.1"/>
    </source>
</evidence>
<reference evidence="2 3" key="1">
    <citation type="submission" date="2018-10" db="EMBL/GenBank/DDBJ databases">
        <title>Rhizobium etli, R. leguminosarum and a new Rhizobium genospecies from Phaseolus dumosus.</title>
        <authorList>
            <person name="Ramirez-Puebla S.T."/>
            <person name="Rogel-Hernandez M.A."/>
            <person name="Guerrero G."/>
            <person name="Ormeno-Orrillo E."/>
            <person name="Martinez-Romero J.C."/>
            <person name="Negrete-Yankelevich S."/>
            <person name="Martinez-Romero E."/>
        </authorList>
    </citation>
    <scope>NUCLEOTIDE SEQUENCE [LARGE SCALE GENOMIC DNA]</scope>
    <source>
        <strain evidence="2 3">CCGE525</strain>
        <plasmid evidence="3">prccge525b</plasmid>
    </source>
</reference>
<dbReference type="RefSeq" id="WP_120709027.1">
    <property type="nucleotide sequence ID" value="NZ_CP032696.1"/>
</dbReference>
<gene>
    <name evidence="2" type="ORF">CCGE525_35745</name>
</gene>
<organism evidence="2 3">
    <name type="scientific">Rhizobium jaguaris</name>
    <dbReference type="NCBI Taxonomy" id="1312183"/>
    <lineage>
        <taxon>Bacteria</taxon>
        <taxon>Pseudomonadati</taxon>
        <taxon>Pseudomonadota</taxon>
        <taxon>Alphaproteobacteria</taxon>
        <taxon>Hyphomicrobiales</taxon>
        <taxon>Rhizobiaceae</taxon>
        <taxon>Rhizobium/Agrobacterium group</taxon>
        <taxon>Rhizobium</taxon>
    </lineage>
</organism>
<evidence type="ECO:0000313" key="3">
    <source>
        <dbReference type="Proteomes" id="UP000282195"/>
    </source>
</evidence>